<dbReference type="EMBL" id="UGNW01000001">
    <property type="protein sequence ID" value="STX31748.1"/>
    <property type="molecule type" value="Genomic_DNA"/>
</dbReference>
<evidence type="ECO:0000256" key="1">
    <source>
        <dbReference type="ARBA" id="ARBA00001917"/>
    </source>
</evidence>
<dbReference type="OrthoDB" id="9783413at2"/>
<accession>A0A378I964</accession>
<gene>
    <name evidence="15" type="primary">yjbN</name>
    <name evidence="9" type="synonym">dusA</name>
    <name evidence="14" type="ORF">Lbir_0637</name>
    <name evidence="15" type="ORF">NCTC12437_01522</name>
</gene>
<dbReference type="GO" id="GO:0050660">
    <property type="term" value="F:flavin adenine dinucleotide binding"/>
    <property type="evidence" value="ECO:0007669"/>
    <property type="project" value="InterPro"/>
</dbReference>
<evidence type="ECO:0000313" key="14">
    <source>
        <dbReference type="EMBL" id="KTC74847.1"/>
    </source>
</evidence>
<feature type="binding site" evidence="9 12">
    <location>
        <position position="167"/>
    </location>
    <ligand>
        <name>FMN</name>
        <dbReference type="ChEBI" id="CHEBI:58210"/>
    </ligand>
</feature>
<reference evidence="14 16" key="1">
    <citation type="submission" date="2015-11" db="EMBL/GenBank/DDBJ databases">
        <title>Genomic analysis of 38 Legionella species identifies large and diverse effector repertoires.</title>
        <authorList>
            <person name="Burstein D."/>
            <person name="Amaro F."/>
            <person name="Zusman T."/>
            <person name="Lifshitz Z."/>
            <person name="Cohen O."/>
            <person name="Gilbert J.A."/>
            <person name="Pupko T."/>
            <person name="Shuman H.A."/>
            <person name="Segal G."/>
        </authorList>
    </citation>
    <scope>NUCLEOTIDE SEQUENCE [LARGE SCALE GENOMIC DNA]</scope>
    <source>
        <strain evidence="14 16">CDC#1407-AL-14</strain>
    </source>
</reference>
<keyword evidence="3 9" id="KW-0285">Flavoprotein</keyword>
<dbReference type="GO" id="GO:0010181">
    <property type="term" value="F:FMN binding"/>
    <property type="evidence" value="ECO:0007669"/>
    <property type="project" value="UniProtKB-UniRule"/>
</dbReference>
<feature type="domain" description="DUS-like FMN-binding" evidence="13">
    <location>
        <begin position="12"/>
        <end position="309"/>
    </location>
</feature>
<dbReference type="PIRSF" id="PIRSF006621">
    <property type="entry name" value="Dus"/>
    <property type="match status" value="1"/>
</dbReference>
<evidence type="ECO:0000256" key="11">
    <source>
        <dbReference type="PIRSR" id="PIRSR006621-1"/>
    </source>
</evidence>
<feature type="binding site" evidence="9 12">
    <location>
        <position position="66"/>
    </location>
    <ligand>
        <name>FMN</name>
        <dbReference type="ChEBI" id="CHEBI:58210"/>
    </ligand>
</feature>
<evidence type="ECO:0000313" key="16">
    <source>
        <dbReference type="Proteomes" id="UP000054735"/>
    </source>
</evidence>
<dbReference type="InterPro" id="IPR004653">
    <property type="entry name" value="DusA"/>
</dbReference>
<comment type="similarity">
    <text evidence="9">Belongs to the Dus family. DusA subfamily.</text>
</comment>
<comment type="caution">
    <text evidence="9">Lacks conserved residue(s) required for the propagation of feature annotation.</text>
</comment>
<dbReference type="PANTHER" id="PTHR42907">
    <property type="entry name" value="FMN-LINKED OXIDOREDUCTASES SUPERFAMILY PROTEIN"/>
    <property type="match status" value="1"/>
</dbReference>
<feature type="binding site" evidence="9 12">
    <location>
        <position position="135"/>
    </location>
    <ligand>
        <name>FMN</name>
        <dbReference type="ChEBI" id="CHEBI:58210"/>
    </ligand>
</feature>
<feature type="site" description="Interacts with tRNA; defines subfamily-specific binding signature" evidence="9">
    <location>
        <position position="179"/>
    </location>
</feature>
<dbReference type="PANTHER" id="PTHR42907:SF1">
    <property type="entry name" value="FMN-LINKED OXIDOREDUCTASES SUPERFAMILY PROTEIN"/>
    <property type="match status" value="1"/>
</dbReference>
<evidence type="ECO:0000256" key="8">
    <source>
        <dbReference type="ARBA" id="ARBA00023002"/>
    </source>
</evidence>
<keyword evidence="6 9" id="KW-0521">NADP</keyword>
<dbReference type="AlphaFoldDB" id="A0A378I964"/>
<comment type="catalytic activity">
    <reaction evidence="9">
        <text>5,6-dihydrouridine(20) in tRNA + NADP(+) = uridine(20) in tRNA + NADPH + H(+)</text>
        <dbReference type="Rhea" id="RHEA:53336"/>
        <dbReference type="Rhea" id="RHEA-COMP:13533"/>
        <dbReference type="Rhea" id="RHEA-COMP:13534"/>
        <dbReference type="ChEBI" id="CHEBI:15378"/>
        <dbReference type="ChEBI" id="CHEBI:57783"/>
        <dbReference type="ChEBI" id="CHEBI:58349"/>
        <dbReference type="ChEBI" id="CHEBI:65315"/>
        <dbReference type="ChEBI" id="CHEBI:74443"/>
        <dbReference type="EC" id="1.3.1.91"/>
    </reaction>
</comment>
<name>A0A378I964_9GAMM</name>
<keyword evidence="7 9" id="KW-0694">RNA-binding</keyword>
<protein>
    <recommendedName>
        <fullName evidence="9">tRNA-dihydrouridine(20/20a) synthase</fullName>
        <ecNumber evidence="9">1.3.1.91</ecNumber>
    </recommendedName>
    <alternativeName>
        <fullName evidence="9">U20-specific dihydrouridine synthase</fullName>
        <shortName evidence="9">U20-specific Dus</shortName>
    </alternativeName>
    <alternativeName>
        <fullName evidence="9">tRNA-dihydrouridine synthase A</fullName>
    </alternativeName>
</protein>
<dbReference type="GO" id="GO:0000049">
    <property type="term" value="F:tRNA binding"/>
    <property type="evidence" value="ECO:0007669"/>
    <property type="project" value="UniProtKB-UniRule"/>
</dbReference>
<keyword evidence="16" id="KW-1185">Reference proteome</keyword>
<organism evidence="15 17">
    <name type="scientific">Legionella birminghamensis</name>
    <dbReference type="NCBI Taxonomy" id="28083"/>
    <lineage>
        <taxon>Bacteria</taxon>
        <taxon>Pseudomonadati</taxon>
        <taxon>Pseudomonadota</taxon>
        <taxon>Gammaproteobacteria</taxon>
        <taxon>Legionellales</taxon>
        <taxon>Legionellaceae</taxon>
        <taxon>Legionella</taxon>
    </lineage>
</organism>
<evidence type="ECO:0000256" key="7">
    <source>
        <dbReference type="ARBA" id="ARBA00022884"/>
    </source>
</evidence>
<comment type="function">
    <text evidence="9">Catalyzes the synthesis of 5,6-dihydrouridine (D), a modified base found in the D-loop of most tRNAs, via the reduction of the C5-C6 double bond in target uridines. Specifically modifies U20 and U20a in tRNAs.</text>
</comment>
<evidence type="ECO:0000313" key="17">
    <source>
        <dbReference type="Proteomes" id="UP000255066"/>
    </source>
</evidence>
<evidence type="ECO:0000256" key="6">
    <source>
        <dbReference type="ARBA" id="ARBA00022857"/>
    </source>
</evidence>
<comment type="cofactor">
    <cofactor evidence="1 9 10 12">
        <name>FMN</name>
        <dbReference type="ChEBI" id="CHEBI:58210"/>
    </cofactor>
</comment>
<dbReference type="Proteomes" id="UP000255066">
    <property type="component" value="Unassembled WGS sequence"/>
</dbReference>
<dbReference type="PROSITE" id="PS01136">
    <property type="entry name" value="UPF0034"/>
    <property type="match status" value="1"/>
</dbReference>
<reference evidence="15 17" key="2">
    <citation type="submission" date="2018-06" db="EMBL/GenBank/DDBJ databases">
        <authorList>
            <consortium name="Pathogen Informatics"/>
            <person name="Doyle S."/>
        </authorList>
    </citation>
    <scope>NUCLEOTIDE SEQUENCE [LARGE SCALE GENOMIC DNA]</scope>
    <source>
        <strain evidence="15 17">NCTC12437</strain>
    </source>
</reference>
<evidence type="ECO:0000256" key="10">
    <source>
        <dbReference type="PIRNR" id="PIRNR006621"/>
    </source>
</evidence>
<dbReference type="InterPro" id="IPR001269">
    <property type="entry name" value="DUS_fam"/>
</dbReference>
<feature type="site" description="Interacts with tRNA" evidence="9">
    <location>
        <position position="93"/>
    </location>
</feature>
<dbReference type="InterPro" id="IPR035587">
    <property type="entry name" value="DUS-like_FMN-bd"/>
</dbReference>
<evidence type="ECO:0000259" key="13">
    <source>
        <dbReference type="Pfam" id="PF01207"/>
    </source>
</evidence>
<evidence type="ECO:0000313" key="15">
    <source>
        <dbReference type="EMBL" id="STX31748.1"/>
    </source>
</evidence>
<dbReference type="InterPro" id="IPR018517">
    <property type="entry name" value="tRNA_hU_synthase_CS"/>
</dbReference>
<comment type="catalytic activity">
    <reaction evidence="9">
        <text>5,6-dihydrouridine(20a) in tRNA + NAD(+) = uridine(20a) in tRNA + NADH + H(+)</text>
        <dbReference type="Rhea" id="RHEA:53348"/>
        <dbReference type="Rhea" id="RHEA-COMP:13535"/>
        <dbReference type="Rhea" id="RHEA-COMP:13536"/>
        <dbReference type="ChEBI" id="CHEBI:15378"/>
        <dbReference type="ChEBI" id="CHEBI:57540"/>
        <dbReference type="ChEBI" id="CHEBI:57945"/>
        <dbReference type="ChEBI" id="CHEBI:65315"/>
        <dbReference type="ChEBI" id="CHEBI:74443"/>
    </reaction>
</comment>
<dbReference type="EMBL" id="LNXT01000007">
    <property type="protein sequence ID" value="KTC74847.1"/>
    <property type="molecule type" value="Genomic_DNA"/>
</dbReference>
<evidence type="ECO:0000256" key="4">
    <source>
        <dbReference type="ARBA" id="ARBA00022643"/>
    </source>
</evidence>
<evidence type="ECO:0000256" key="12">
    <source>
        <dbReference type="PIRSR" id="PIRSR006621-2"/>
    </source>
</evidence>
<comment type="catalytic activity">
    <reaction evidence="9">
        <text>5,6-dihydrouridine(20a) in tRNA + NADP(+) = uridine(20a) in tRNA + NADPH + H(+)</text>
        <dbReference type="Rhea" id="RHEA:53344"/>
        <dbReference type="Rhea" id="RHEA-COMP:13535"/>
        <dbReference type="Rhea" id="RHEA-COMP:13536"/>
        <dbReference type="ChEBI" id="CHEBI:15378"/>
        <dbReference type="ChEBI" id="CHEBI:57783"/>
        <dbReference type="ChEBI" id="CHEBI:58349"/>
        <dbReference type="ChEBI" id="CHEBI:65315"/>
        <dbReference type="ChEBI" id="CHEBI:74443"/>
    </reaction>
</comment>
<dbReference type="CDD" id="cd02801">
    <property type="entry name" value="DUS_like_FMN"/>
    <property type="match status" value="1"/>
</dbReference>
<keyword evidence="4 9" id="KW-0288">FMN</keyword>
<dbReference type="RefSeq" id="WP_058522751.1">
    <property type="nucleotide sequence ID" value="NZ_CAAAHV010000023.1"/>
</dbReference>
<keyword evidence="8 9" id="KW-0560">Oxidoreductase</keyword>
<dbReference type="Gene3D" id="1.20.120.1460">
    <property type="match status" value="1"/>
</dbReference>
<keyword evidence="5 9" id="KW-0819">tRNA processing</keyword>
<dbReference type="EC" id="1.3.1.91" evidence="9"/>
<evidence type="ECO:0000256" key="3">
    <source>
        <dbReference type="ARBA" id="ARBA00022630"/>
    </source>
</evidence>
<feature type="binding site" evidence="9 12">
    <location>
        <begin position="229"/>
        <end position="230"/>
    </location>
    <ligand>
        <name>FMN</name>
        <dbReference type="ChEBI" id="CHEBI:58210"/>
    </ligand>
</feature>
<dbReference type="NCBIfam" id="NF008774">
    <property type="entry name" value="PRK11815.1"/>
    <property type="match status" value="1"/>
</dbReference>
<comment type="catalytic activity">
    <reaction evidence="9">
        <text>5,6-dihydrouridine(20) in tRNA + NAD(+) = uridine(20) in tRNA + NADH + H(+)</text>
        <dbReference type="Rhea" id="RHEA:53340"/>
        <dbReference type="Rhea" id="RHEA-COMP:13533"/>
        <dbReference type="Rhea" id="RHEA-COMP:13534"/>
        <dbReference type="ChEBI" id="CHEBI:15378"/>
        <dbReference type="ChEBI" id="CHEBI:57540"/>
        <dbReference type="ChEBI" id="CHEBI:57945"/>
        <dbReference type="ChEBI" id="CHEBI:65315"/>
        <dbReference type="ChEBI" id="CHEBI:74443"/>
        <dbReference type="EC" id="1.3.1.91"/>
    </reaction>
</comment>
<evidence type="ECO:0000256" key="9">
    <source>
        <dbReference type="HAMAP-Rule" id="MF_02041"/>
    </source>
</evidence>
<comment type="similarity">
    <text evidence="10">Belongs to the dus family.</text>
</comment>
<dbReference type="HAMAP" id="MF_02041">
    <property type="entry name" value="DusA_subfam"/>
    <property type="match status" value="1"/>
</dbReference>
<dbReference type="SUPFAM" id="SSF51395">
    <property type="entry name" value="FMN-linked oxidoreductases"/>
    <property type="match status" value="1"/>
</dbReference>
<keyword evidence="2 9" id="KW-0820">tRNA-binding</keyword>
<dbReference type="STRING" id="28083.Lbir_0637"/>
<feature type="active site" description="Proton donor" evidence="9 11">
    <location>
        <position position="96"/>
    </location>
</feature>
<dbReference type="InterPro" id="IPR013785">
    <property type="entry name" value="Aldolase_TIM"/>
</dbReference>
<proteinExistence type="inferred from homology"/>
<dbReference type="GO" id="GO:0102264">
    <property type="term" value="F:tRNA-dihydrouridine20 synthase activity"/>
    <property type="evidence" value="ECO:0007669"/>
    <property type="project" value="UniProtKB-EC"/>
</dbReference>
<sequence length="333" mass="36983">MSSDAIFSPLAIAPMIDWTNTHFRVLMRLIAPKALLYTEMQTPGAIRHKPERALGFDACEQPLALQLGGSVPEVLAECARIAEEKGFAEVNLNLGCPSDRVLAGRFGACMMQEPQLVSECIAAMKEAVSIPVSAKTRIGIDLQDSYEFFAQFAEKIISAGADKLIIHARKAWLHGLNPKQNRTIPPINYDYVYRLKKEFSTVPVIVNGNISTISAIESHLEHVDGVMLGRLACDNPYALAEIHRRIYPDILISSRFVIFQKYSDYAKAQLDKSVPLSVLLKPVFNLCHGQPGNKQWKALLQSMLQNKDASLLDIAAEWLANQGCVKTEQEEMC</sequence>
<evidence type="ECO:0000256" key="5">
    <source>
        <dbReference type="ARBA" id="ARBA00022694"/>
    </source>
</evidence>
<evidence type="ECO:0000256" key="2">
    <source>
        <dbReference type="ARBA" id="ARBA00022555"/>
    </source>
</evidence>
<keyword evidence="12" id="KW-0547">Nucleotide-binding</keyword>
<dbReference type="Proteomes" id="UP000054735">
    <property type="component" value="Unassembled WGS sequence"/>
</dbReference>
<dbReference type="Pfam" id="PF01207">
    <property type="entry name" value="Dus"/>
    <property type="match status" value="1"/>
</dbReference>
<dbReference type="Gene3D" id="3.20.20.70">
    <property type="entry name" value="Aldolase class I"/>
    <property type="match status" value="1"/>
</dbReference>
<feature type="site" description="Interacts with tRNA" evidence="9">
    <location>
        <position position="182"/>
    </location>
</feature>